<sequence>MLMLITLGAIWALLMCRSCIAEYNYYQSVKTLEPDIWQQLGSPKFLKVPMVFVSPKGAKLLKNASNEQVLKLAATYRQAGLQFLSFVVLALVVSIIYFKMA</sequence>
<keyword evidence="3" id="KW-1185">Reference proteome</keyword>
<feature type="transmembrane region" description="Helical" evidence="1">
    <location>
        <begin position="79"/>
        <end position="98"/>
    </location>
</feature>
<evidence type="ECO:0000313" key="2">
    <source>
        <dbReference type="EMBL" id="NMP31999.1"/>
    </source>
</evidence>
<protein>
    <submittedName>
        <fullName evidence="2">Uncharacterized protein</fullName>
    </submittedName>
</protein>
<reference evidence="2 3" key="1">
    <citation type="submission" date="2020-04" db="EMBL/GenBank/DDBJ databases">
        <title>Thalassotalea sp. M1531, isolated from the surface of marine red alga.</title>
        <authorList>
            <person name="Pang L."/>
            <person name="Lu D.-C."/>
        </authorList>
    </citation>
    <scope>NUCLEOTIDE SEQUENCE [LARGE SCALE GENOMIC DNA]</scope>
    <source>
        <strain evidence="2 3">M1531</strain>
    </source>
</reference>
<organism evidence="2 3">
    <name type="scientific">Thalassotalea algicola</name>
    <dbReference type="NCBI Taxonomy" id="2716224"/>
    <lineage>
        <taxon>Bacteria</taxon>
        <taxon>Pseudomonadati</taxon>
        <taxon>Pseudomonadota</taxon>
        <taxon>Gammaproteobacteria</taxon>
        <taxon>Alteromonadales</taxon>
        <taxon>Colwelliaceae</taxon>
        <taxon>Thalassotalea</taxon>
    </lineage>
</organism>
<dbReference type="RefSeq" id="WP_169075325.1">
    <property type="nucleotide sequence ID" value="NZ_JABBXH010000003.1"/>
</dbReference>
<dbReference type="AlphaFoldDB" id="A0A7Y0Q6G6"/>
<proteinExistence type="predicted"/>
<keyword evidence="1" id="KW-0472">Membrane</keyword>
<comment type="caution">
    <text evidence="2">The sequence shown here is derived from an EMBL/GenBank/DDBJ whole genome shotgun (WGS) entry which is preliminary data.</text>
</comment>
<name>A0A7Y0Q6G6_9GAMM</name>
<dbReference type="Proteomes" id="UP000568664">
    <property type="component" value="Unassembled WGS sequence"/>
</dbReference>
<accession>A0A7Y0Q6G6</accession>
<evidence type="ECO:0000313" key="3">
    <source>
        <dbReference type="Proteomes" id="UP000568664"/>
    </source>
</evidence>
<keyword evidence="1" id="KW-1133">Transmembrane helix</keyword>
<dbReference type="EMBL" id="JABBXH010000003">
    <property type="protein sequence ID" value="NMP31999.1"/>
    <property type="molecule type" value="Genomic_DNA"/>
</dbReference>
<gene>
    <name evidence="2" type="ORF">HII17_10510</name>
</gene>
<evidence type="ECO:0000256" key="1">
    <source>
        <dbReference type="SAM" id="Phobius"/>
    </source>
</evidence>
<keyword evidence="1" id="KW-0812">Transmembrane</keyword>